<accession>A0A4U5LR26</accession>
<sequence length="103" mass="11476">MINGFVSLRISREARQTIKQLNLQADPMVADLAPLICTSPQDLRLREGFFDFLKGYKEGVGEKATGNGMSLGDGVEFSLWMGKSILERDLRVKVQKRGRKSGC</sequence>
<evidence type="ECO:0000313" key="1">
    <source>
        <dbReference type="EMBL" id="TKR58441.1"/>
    </source>
</evidence>
<dbReference type="Proteomes" id="UP000298663">
    <property type="component" value="Unassembled WGS sequence"/>
</dbReference>
<proteinExistence type="predicted"/>
<name>A0A4U5LR26_STECR</name>
<reference evidence="1 2" key="1">
    <citation type="journal article" date="2015" name="Genome Biol.">
        <title>Comparative genomics of Steinernema reveals deeply conserved gene regulatory networks.</title>
        <authorList>
            <person name="Dillman A.R."/>
            <person name="Macchietto M."/>
            <person name="Porter C.F."/>
            <person name="Rogers A."/>
            <person name="Williams B."/>
            <person name="Antoshechkin I."/>
            <person name="Lee M.M."/>
            <person name="Goodwin Z."/>
            <person name="Lu X."/>
            <person name="Lewis E.E."/>
            <person name="Goodrich-Blair H."/>
            <person name="Stock S.P."/>
            <person name="Adams B.J."/>
            <person name="Sternberg P.W."/>
            <person name="Mortazavi A."/>
        </authorList>
    </citation>
    <scope>NUCLEOTIDE SEQUENCE [LARGE SCALE GENOMIC DNA]</scope>
    <source>
        <strain evidence="1 2">ALL</strain>
    </source>
</reference>
<organism evidence="1 2">
    <name type="scientific">Steinernema carpocapsae</name>
    <name type="common">Entomopathogenic nematode</name>
    <dbReference type="NCBI Taxonomy" id="34508"/>
    <lineage>
        <taxon>Eukaryota</taxon>
        <taxon>Metazoa</taxon>
        <taxon>Ecdysozoa</taxon>
        <taxon>Nematoda</taxon>
        <taxon>Chromadorea</taxon>
        <taxon>Rhabditida</taxon>
        <taxon>Tylenchina</taxon>
        <taxon>Panagrolaimomorpha</taxon>
        <taxon>Strongyloidoidea</taxon>
        <taxon>Steinernematidae</taxon>
        <taxon>Steinernema</taxon>
    </lineage>
</organism>
<comment type="caution">
    <text evidence="1">The sequence shown here is derived from an EMBL/GenBank/DDBJ whole genome shotgun (WGS) entry which is preliminary data.</text>
</comment>
<keyword evidence="2" id="KW-1185">Reference proteome</keyword>
<evidence type="ECO:0000313" key="2">
    <source>
        <dbReference type="Proteomes" id="UP000298663"/>
    </source>
</evidence>
<gene>
    <name evidence="1" type="ORF">L596_029885</name>
</gene>
<dbReference type="AlphaFoldDB" id="A0A4U5LR26"/>
<reference evidence="1 2" key="2">
    <citation type="journal article" date="2019" name="G3 (Bethesda)">
        <title>Hybrid Assembly of the Genome of the Entomopathogenic Nematode Steinernema carpocapsae Identifies the X-Chromosome.</title>
        <authorList>
            <person name="Serra L."/>
            <person name="Macchietto M."/>
            <person name="Macias-Munoz A."/>
            <person name="McGill C.J."/>
            <person name="Rodriguez I.M."/>
            <person name="Rodriguez B."/>
            <person name="Murad R."/>
            <person name="Mortazavi A."/>
        </authorList>
    </citation>
    <scope>NUCLEOTIDE SEQUENCE [LARGE SCALE GENOMIC DNA]</scope>
    <source>
        <strain evidence="1 2">ALL</strain>
    </source>
</reference>
<dbReference type="EMBL" id="AZBU02000013">
    <property type="protein sequence ID" value="TKR58441.1"/>
    <property type="molecule type" value="Genomic_DNA"/>
</dbReference>
<protein>
    <submittedName>
        <fullName evidence="1">Uncharacterized protein</fullName>
    </submittedName>
</protein>